<dbReference type="RefSeq" id="WP_201810239.1">
    <property type="nucleotide sequence ID" value="NZ_JAERRI010000024.1"/>
</dbReference>
<keyword evidence="2" id="KW-1185">Reference proteome</keyword>
<evidence type="ECO:0008006" key="3">
    <source>
        <dbReference type="Google" id="ProtNLM"/>
    </source>
</evidence>
<name>A0ABS1N1S2_9ACTN</name>
<protein>
    <recommendedName>
        <fullName evidence="3">Secreted protein</fullName>
    </recommendedName>
</protein>
<organism evidence="1 2">
    <name type="scientific">Streptomyces siderophoricus</name>
    <dbReference type="NCBI Taxonomy" id="2802281"/>
    <lineage>
        <taxon>Bacteria</taxon>
        <taxon>Bacillati</taxon>
        <taxon>Actinomycetota</taxon>
        <taxon>Actinomycetes</taxon>
        <taxon>Kitasatosporales</taxon>
        <taxon>Streptomycetaceae</taxon>
        <taxon>Streptomyces</taxon>
    </lineage>
</organism>
<dbReference type="Proteomes" id="UP000629371">
    <property type="component" value="Unassembled WGS sequence"/>
</dbReference>
<gene>
    <name evidence="1" type="ORF">JK360_32635</name>
</gene>
<proteinExistence type="predicted"/>
<dbReference type="EMBL" id="JAERRI010000024">
    <property type="protein sequence ID" value="MBL1094007.1"/>
    <property type="molecule type" value="Genomic_DNA"/>
</dbReference>
<evidence type="ECO:0000313" key="1">
    <source>
        <dbReference type="EMBL" id="MBL1094007.1"/>
    </source>
</evidence>
<sequence>MASSWRRRSAPPWPPPPSSAFALLVGITLMPAVVELGRALRPCSRHLALTPVHLGGQTTLWMTWPYGEGDCCADWRPRSCSAWPGA</sequence>
<reference evidence="1 2" key="1">
    <citation type="submission" date="2021-01" db="EMBL/GenBank/DDBJ databases">
        <title>WGS of actinomycetes isolated from Thailand.</title>
        <authorList>
            <person name="Thawai C."/>
        </authorList>
    </citation>
    <scope>NUCLEOTIDE SEQUENCE [LARGE SCALE GENOMIC DNA]</scope>
    <source>
        <strain evidence="1 2">CH9-7</strain>
    </source>
</reference>
<evidence type="ECO:0000313" key="2">
    <source>
        <dbReference type="Proteomes" id="UP000629371"/>
    </source>
</evidence>
<comment type="caution">
    <text evidence="1">The sequence shown here is derived from an EMBL/GenBank/DDBJ whole genome shotgun (WGS) entry which is preliminary data.</text>
</comment>
<accession>A0ABS1N1S2</accession>